<reference evidence="3" key="1">
    <citation type="submission" date="2022-11" db="UniProtKB">
        <authorList>
            <consortium name="WormBaseParasite"/>
        </authorList>
    </citation>
    <scope>IDENTIFICATION</scope>
</reference>
<dbReference type="InterPro" id="IPR000210">
    <property type="entry name" value="BTB/POZ_dom"/>
</dbReference>
<keyword evidence="2" id="KW-1185">Reference proteome</keyword>
<dbReference type="InterPro" id="IPR011333">
    <property type="entry name" value="SKP1/BTB/POZ_sf"/>
</dbReference>
<sequence>MKSHDYINELQPQLEAAFKSQDAELLNVVFDIEGKKIYADKLILSIKSSTFKSMLSDRWISKNDSIKVETYKYEDFKELLTFIYSGECNITNENIFAILDMAEFYQIEHLKKLCDEYLSKMELNLSNVLQLIETSNKYSLIQMKGEIETFIFQNFANLAKFDGFLNADKSIIKEMVAMESNFSKYHEKMFQSIYEWSENQAIKKQKLSNDESFNMNDAIKVEMHEFLPNIQFKKMKLTFLKDYVVKITNSNGQTIFGDISGEQNYEIELMKTLNGRESVNDPFFIFWSTNGEIPSTPNPLKKRDGVQWYLVQDVVNGVVSARDYRCHFDDDDSLIAEMFAESDFEVTRKCKIESE</sequence>
<dbReference type="AlphaFoldDB" id="A0A914NYD3"/>
<dbReference type="PROSITE" id="PS50097">
    <property type="entry name" value="BTB"/>
    <property type="match status" value="1"/>
</dbReference>
<dbReference type="Proteomes" id="UP000887578">
    <property type="component" value="Unplaced"/>
</dbReference>
<evidence type="ECO:0000313" key="3">
    <source>
        <dbReference type="WBParaSite" id="PDA_v2.g10401.t1"/>
    </source>
</evidence>
<dbReference type="SMART" id="SM00225">
    <property type="entry name" value="BTB"/>
    <property type="match status" value="1"/>
</dbReference>
<dbReference type="Gene3D" id="3.30.710.10">
    <property type="entry name" value="Potassium Channel Kv1.1, Chain A"/>
    <property type="match status" value="1"/>
</dbReference>
<evidence type="ECO:0000259" key="1">
    <source>
        <dbReference type="PROSITE" id="PS50097"/>
    </source>
</evidence>
<dbReference type="Pfam" id="PF00651">
    <property type="entry name" value="BTB"/>
    <property type="match status" value="1"/>
</dbReference>
<dbReference type="Gene3D" id="1.25.40.420">
    <property type="match status" value="1"/>
</dbReference>
<evidence type="ECO:0000313" key="2">
    <source>
        <dbReference type="Proteomes" id="UP000887578"/>
    </source>
</evidence>
<dbReference type="WBParaSite" id="PDA_v2.g10401.t1">
    <property type="protein sequence ID" value="PDA_v2.g10401.t1"/>
    <property type="gene ID" value="PDA_v2.g10401"/>
</dbReference>
<dbReference type="PANTHER" id="PTHR45632">
    <property type="entry name" value="LD33804P"/>
    <property type="match status" value="1"/>
</dbReference>
<dbReference type="CDD" id="cd14733">
    <property type="entry name" value="BACK"/>
    <property type="match status" value="1"/>
</dbReference>
<organism evidence="2 3">
    <name type="scientific">Panagrolaimus davidi</name>
    <dbReference type="NCBI Taxonomy" id="227884"/>
    <lineage>
        <taxon>Eukaryota</taxon>
        <taxon>Metazoa</taxon>
        <taxon>Ecdysozoa</taxon>
        <taxon>Nematoda</taxon>
        <taxon>Chromadorea</taxon>
        <taxon>Rhabditida</taxon>
        <taxon>Tylenchina</taxon>
        <taxon>Panagrolaimomorpha</taxon>
        <taxon>Panagrolaimoidea</taxon>
        <taxon>Panagrolaimidae</taxon>
        <taxon>Panagrolaimus</taxon>
    </lineage>
</organism>
<proteinExistence type="predicted"/>
<name>A0A914NYD3_9BILA</name>
<accession>A0A914NYD3</accession>
<dbReference type="SUPFAM" id="SSF54695">
    <property type="entry name" value="POZ domain"/>
    <property type="match status" value="1"/>
</dbReference>
<feature type="domain" description="BTB" evidence="1">
    <location>
        <begin position="26"/>
        <end position="92"/>
    </location>
</feature>
<dbReference type="CDD" id="cd18186">
    <property type="entry name" value="BTB_POZ_ZBTB_KLHL-like"/>
    <property type="match status" value="1"/>
</dbReference>
<protein>
    <submittedName>
        <fullName evidence="3">BTB domain-containing protein</fullName>
    </submittedName>
</protein>